<feature type="compositionally biased region" description="Low complexity" evidence="1">
    <location>
        <begin position="179"/>
        <end position="208"/>
    </location>
</feature>
<evidence type="ECO:0000256" key="1">
    <source>
        <dbReference type="SAM" id="MobiDB-lite"/>
    </source>
</evidence>
<evidence type="ECO:0000313" key="5">
    <source>
        <dbReference type="EMBL" id="RWS08371.1"/>
    </source>
</evidence>
<dbReference type="GO" id="GO:0072487">
    <property type="term" value="C:MSL complex"/>
    <property type="evidence" value="ECO:0007669"/>
    <property type="project" value="InterPro"/>
</dbReference>
<dbReference type="OrthoDB" id="6022555at2759"/>
<keyword evidence="6" id="KW-1185">Reference proteome</keyword>
<dbReference type="PANTHER" id="PTHR21656">
    <property type="entry name" value="MALE-SPECIFIC LETHAL-1 PROTEIN"/>
    <property type="match status" value="1"/>
</dbReference>
<dbReference type="Pfam" id="PF15275">
    <property type="entry name" value="PEHE"/>
    <property type="match status" value="1"/>
</dbReference>
<dbReference type="PROSITE" id="PS52052">
    <property type="entry name" value="PEHE"/>
    <property type="match status" value="1"/>
</dbReference>
<gene>
    <name evidence="5" type="ORF">B4U79_03539</name>
    <name evidence="4" type="ORF">B4U79_13449</name>
    <name evidence="3" type="ORF">B4U79_15707</name>
</gene>
<dbReference type="STRING" id="1965070.A0A3S3PUG4"/>
<evidence type="ECO:0000259" key="2">
    <source>
        <dbReference type="PROSITE" id="PS52052"/>
    </source>
</evidence>
<feature type="region of interest" description="Disordered" evidence="1">
    <location>
        <begin position="132"/>
        <end position="152"/>
    </location>
</feature>
<dbReference type="InterPro" id="IPR029332">
    <property type="entry name" value="PEHE_dom"/>
</dbReference>
<proteinExistence type="predicted"/>
<dbReference type="SMART" id="SM01300">
    <property type="entry name" value="PEHE"/>
    <property type="match status" value="1"/>
</dbReference>
<reference evidence="5 6" key="1">
    <citation type="journal article" date="2018" name="Gigascience">
        <title>Genomes of trombidid mites reveal novel predicted allergens and laterally-transferred genes associated with secondary metabolism.</title>
        <authorList>
            <person name="Dong X."/>
            <person name="Chaisiri K."/>
            <person name="Xia D."/>
            <person name="Armstrong S.D."/>
            <person name="Fang Y."/>
            <person name="Donnelly M.J."/>
            <person name="Kadowaki T."/>
            <person name="McGarry J.W."/>
            <person name="Darby A.C."/>
            <person name="Makepeace B.L."/>
        </authorList>
    </citation>
    <scope>NUCLEOTIDE SEQUENCE [LARGE SCALE GENOMIC DNA]</scope>
    <source>
        <strain evidence="5">UoL-WK</strain>
    </source>
</reference>
<dbReference type="EMBL" id="NCKU01003000">
    <property type="protein sequence ID" value="RWS08371.1"/>
    <property type="molecule type" value="Genomic_DNA"/>
</dbReference>
<feature type="domain" description="PEHE" evidence="2">
    <location>
        <begin position="352"/>
        <end position="492"/>
    </location>
</feature>
<name>A0A3S3PUG4_9ACAR</name>
<accession>A0A3S3PUG4</accession>
<organism evidence="5 6">
    <name type="scientific">Dinothrombium tinctorium</name>
    <dbReference type="NCBI Taxonomy" id="1965070"/>
    <lineage>
        <taxon>Eukaryota</taxon>
        <taxon>Metazoa</taxon>
        <taxon>Ecdysozoa</taxon>
        <taxon>Arthropoda</taxon>
        <taxon>Chelicerata</taxon>
        <taxon>Arachnida</taxon>
        <taxon>Acari</taxon>
        <taxon>Acariformes</taxon>
        <taxon>Trombidiformes</taxon>
        <taxon>Prostigmata</taxon>
        <taxon>Anystina</taxon>
        <taxon>Parasitengona</taxon>
        <taxon>Trombidioidea</taxon>
        <taxon>Trombidiidae</taxon>
        <taxon>Dinothrombium</taxon>
    </lineage>
</organism>
<dbReference type="Gene3D" id="6.10.250.2000">
    <property type="match status" value="1"/>
</dbReference>
<dbReference type="EMBL" id="NCKU01003674">
    <property type="protein sequence ID" value="RWS07091.1"/>
    <property type="molecule type" value="Genomic_DNA"/>
</dbReference>
<feature type="compositionally biased region" description="Polar residues" evidence="1">
    <location>
        <begin position="209"/>
        <end position="229"/>
    </location>
</feature>
<dbReference type="GO" id="GO:0003682">
    <property type="term" value="F:chromatin binding"/>
    <property type="evidence" value="ECO:0007669"/>
    <property type="project" value="TreeGrafter"/>
</dbReference>
<dbReference type="EMBL" id="NCKU01003714">
    <property type="protein sequence ID" value="RWS07040.1"/>
    <property type="molecule type" value="Genomic_DNA"/>
</dbReference>
<evidence type="ECO:0000313" key="6">
    <source>
        <dbReference type="Proteomes" id="UP000285301"/>
    </source>
</evidence>
<sequence>MVHKVNLAAAFHDHISCTKAGGNLNSLIAFHQVNNNEAKKNVSSACDSLLIDSIVVEDGDRSDDSNNDEEQIARLKSMILVQLDLIQYQQEQLLKKDRQLQGLKQDREALCLRLEKMEQRITYLTSKLANVNENSTEESETIVDSKDSTETNDSLETFSSVLNDSSSVFARIFSNNCNNNTSTPTSSITNTVSQSNVSSSSSQTVSVNKSEPSSSASQTNTVCDRVTSQESDDRSPKKRTSVTRESFSSSSAKKKRLSKSVVDSESKLNLVNSINQNETNKMKSIGKRRKVNGKLKKYDQEVNETVNHSKTLNSNLSIMETDSVYDIVMNRELIGEDGEIESCDVNKNESTLIEVPSWRLHPITSCYSLEGTENLDDEVFARRHAKLESDERRRKRWDMQRMREQKNNERLRSGRYYSPPFFGDKQSETKKTPDVISFFPEPKDRKHRFSSFKFFVIKTNHTAFKSTVHFIEVCDKLPFVAFGHSIPRLTER</sequence>
<dbReference type="PANTHER" id="PTHR21656:SF2">
    <property type="entry name" value="MALE-SPECIFIC LETHAL 1 HOMOLOG"/>
    <property type="match status" value="1"/>
</dbReference>
<evidence type="ECO:0000313" key="4">
    <source>
        <dbReference type="EMBL" id="RWS07091.1"/>
    </source>
</evidence>
<feature type="region of interest" description="Disordered" evidence="1">
    <location>
        <begin position="179"/>
        <end position="262"/>
    </location>
</feature>
<dbReference type="InterPro" id="IPR026711">
    <property type="entry name" value="Msl-1"/>
</dbReference>
<evidence type="ECO:0000313" key="3">
    <source>
        <dbReference type="EMBL" id="RWS07040.1"/>
    </source>
</evidence>
<comment type="caution">
    <text evidence="5">The sequence shown here is derived from an EMBL/GenBank/DDBJ whole genome shotgun (WGS) entry which is preliminary data.</text>
</comment>
<dbReference type="Gene3D" id="1.20.5.170">
    <property type="match status" value="1"/>
</dbReference>
<reference evidence="5" key="2">
    <citation type="submission" date="2018-11" db="EMBL/GenBank/DDBJ databases">
        <title>Trombidioid mite genomics.</title>
        <authorList>
            <person name="Dong X."/>
        </authorList>
    </citation>
    <scope>NUCLEOTIDE SEQUENCE</scope>
    <source>
        <strain evidence="5">UoL-WK</strain>
    </source>
</reference>
<dbReference type="Proteomes" id="UP000285301">
    <property type="component" value="Unassembled WGS sequence"/>
</dbReference>
<dbReference type="AlphaFoldDB" id="A0A3S3PUG4"/>
<protein>
    <submittedName>
        <fullName evidence="5">Male-specific lethal 1-like protein</fullName>
    </submittedName>
</protein>